<accession>A0ABW5D815</accession>
<keyword evidence="3" id="KW-1185">Reference proteome</keyword>
<gene>
    <name evidence="2" type="ORF">ACFSSA_05665</name>
</gene>
<evidence type="ECO:0000313" key="2">
    <source>
        <dbReference type="EMBL" id="MFD2256154.1"/>
    </source>
</evidence>
<keyword evidence="1" id="KW-0732">Signal</keyword>
<evidence type="ECO:0000313" key="3">
    <source>
        <dbReference type="Proteomes" id="UP001597375"/>
    </source>
</evidence>
<reference evidence="3" key="1">
    <citation type="journal article" date="2019" name="Int. J. Syst. Evol. Microbiol.">
        <title>The Global Catalogue of Microorganisms (GCM) 10K type strain sequencing project: providing services to taxonomists for standard genome sequencing and annotation.</title>
        <authorList>
            <consortium name="The Broad Institute Genomics Platform"/>
            <consortium name="The Broad Institute Genome Sequencing Center for Infectious Disease"/>
            <person name="Wu L."/>
            <person name="Ma J."/>
        </authorList>
    </citation>
    <scope>NUCLEOTIDE SEQUENCE [LARGE SCALE GENOMIC DNA]</scope>
    <source>
        <strain evidence="3">CGMCC 4.7106</strain>
    </source>
</reference>
<organism evidence="2 3">
    <name type="scientific">Luteolibacter algae</name>
    <dbReference type="NCBI Taxonomy" id="454151"/>
    <lineage>
        <taxon>Bacteria</taxon>
        <taxon>Pseudomonadati</taxon>
        <taxon>Verrucomicrobiota</taxon>
        <taxon>Verrucomicrobiia</taxon>
        <taxon>Verrucomicrobiales</taxon>
        <taxon>Verrucomicrobiaceae</taxon>
        <taxon>Luteolibacter</taxon>
    </lineage>
</organism>
<evidence type="ECO:0008006" key="4">
    <source>
        <dbReference type="Google" id="ProtNLM"/>
    </source>
</evidence>
<protein>
    <recommendedName>
        <fullName evidence="4">Secreted protein</fullName>
    </recommendedName>
</protein>
<dbReference type="PROSITE" id="PS51257">
    <property type="entry name" value="PROKAR_LIPOPROTEIN"/>
    <property type="match status" value="1"/>
</dbReference>
<feature type="chain" id="PRO_5047344795" description="Secreted protein" evidence="1">
    <location>
        <begin position="30"/>
        <end position="64"/>
    </location>
</feature>
<dbReference type="EMBL" id="JBHUIT010000003">
    <property type="protein sequence ID" value="MFD2256154.1"/>
    <property type="molecule type" value="Genomic_DNA"/>
</dbReference>
<proteinExistence type="predicted"/>
<feature type="signal peptide" evidence="1">
    <location>
        <begin position="1"/>
        <end position="29"/>
    </location>
</feature>
<dbReference type="Proteomes" id="UP001597375">
    <property type="component" value="Unassembled WGS sequence"/>
</dbReference>
<evidence type="ECO:0000256" key="1">
    <source>
        <dbReference type="SAM" id="SignalP"/>
    </source>
</evidence>
<name>A0ABW5D815_9BACT</name>
<comment type="caution">
    <text evidence="2">The sequence shown here is derived from an EMBL/GenBank/DDBJ whole genome shotgun (WGS) entry which is preliminary data.</text>
</comment>
<sequence length="64" mass="7025">MIPRTRSMTVPVWSSILAALCLGALACNASEKAIIEENQCKMFFPFGNRGYFPEAGASIPEFIQ</sequence>